<name>A0AAV9GIC0_9PEZI</name>
<dbReference type="GO" id="GO:0016887">
    <property type="term" value="F:ATP hydrolysis activity"/>
    <property type="evidence" value="ECO:0007669"/>
    <property type="project" value="InterPro"/>
</dbReference>
<dbReference type="SMART" id="SM00382">
    <property type="entry name" value="AAA"/>
    <property type="match status" value="1"/>
</dbReference>
<dbReference type="GO" id="GO:0005524">
    <property type="term" value="F:ATP binding"/>
    <property type="evidence" value="ECO:0007669"/>
    <property type="project" value="InterPro"/>
</dbReference>
<dbReference type="PANTHER" id="PTHR46411">
    <property type="entry name" value="FAMILY ATPASE, PUTATIVE-RELATED"/>
    <property type="match status" value="1"/>
</dbReference>
<dbReference type="Gene3D" id="3.40.50.300">
    <property type="entry name" value="P-loop containing nucleotide triphosphate hydrolases"/>
    <property type="match status" value="1"/>
</dbReference>
<dbReference type="Pfam" id="PF00004">
    <property type="entry name" value="AAA"/>
    <property type="match status" value="1"/>
</dbReference>
<accession>A0AAV9GIC0</accession>
<sequence>MSQFPTSPPLSGPHALQDYQMQLMLLEQQSKKRQMLARQAADQPAVSPPAALQPYNPAPVPLVPAVPGVPPPGMRAPQPPTAGRPPPPPPFVRPAAAPSPVPDTHYTISEDEVGRGQASNLSAIKAKPDLPGVPAPVNYGPAPTPPIQHFGYGAPQDYSFSCQSQPPNQAVLVQRQQMQQQQQFQKQLQLQQLRQAQQAQQVQKAQQTLQSQQLQAAQMHAAQQALAQTQAQARAQPQQYTPQMVPPGLILASSSSATPGIPVAHGYDDADTSSPLVPDGLQSMLEYIRSLESQLGIEKAVLDLGGPPPINVQVFHCLGGADDSMTSYYLAEPEWNIRDEEIMLKGSFPVHDPDGYIQKKRNIAFAVYKHYTVDHQRSRVEEAMKANEPLPDPDPVTMSFSLISREMVEAAKAFIDLHPGFRSEFPEVNVDAGTKISSPFIWWYHHRGSHKIQDLPLRQAELMTTLRNWIEENYGAVYNKTEEQFSAGRVSSKSIEYLIRPEHVLVVKDDDSLPLGYVATSRPQLVGCQERDPHDHGKPKYQWTFAVRARRYRYDGELYRRDEVLNLKFETEIEDGEVGIVDLDVVPLRYAGEQMKERLERRGQTFWKCRTKRLVSCDRSSRSKDKVHAGQRFMIDFETYAKLHPGNPYVLSSTRAPRHMFQGGSTETDPKLPSDGSEPKAPEIYLFPTRLPGFDLRRKKWVDLEVDQIRDVAWNDQAFHNLVADEDMKELVLALVTNQLAAESATDLIDNKGNGLIMLLHGSPGTGKTFTAESVAEIAKKPLYSVTCGDIGTEPEDVEKYLASVFHLGKIWDCVVLLDEAEVFLEQRTLQDLKRNALVSVFLRALEYYEGILILTTNRVGSFDEAFKSRIQLALRYERLREDQRKQIWQNFLNRLRNLGEDENIDFENVMQHLDELASYPMNGREIRNSITTGRQLAKFMKEKMVHSHLKRAIGVAEKFDKYLAEVREADVEESGGRGVDGRYSDDFFARQEQLR</sequence>
<protein>
    <recommendedName>
        <fullName evidence="2">AAA+ ATPase domain-containing protein</fullName>
    </recommendedName>
</protein>
<reference evidence="3" key="2">
    <citation type="submission" date="2023-05" db="EMBL/GenBank/DDBJ databases">
        <authorList>
            <consortium name="Lawrence Berkeley National Laboratory"/>
            <person name="Steindorff A."/>
            <person name="Hensen N."/>
            <person name="Bonometti L."/>
            <person name="Westerberg I."/>
            <person name="Brannstrom I.O."/>
            <person name="Guillou S."/>
            <person name="Cros-Aarteil S."/>
            <person name="Calhoun S."/>
            <person name="Haridas S."/>
            <person name="Kuo A."/>
            <person name="Mondo S."/>
            <person name="Pangilinan J."/>
            <person name="Riley R."/>
            <person name="Labutti K."/>
            <person name="Andreopoulos B."/>
            <person name="Lipzen A."/>
            <person name="Chen C."/>
            <person name="Yanf M."/>
            <person name="Daum C."/>
            <person name="Ng V."/>
            <person name="Clum A."/>
            <person name="Ohm R."/>
            <person name="Martin F."/>
            <person name="Silar P."/>
            <person name="Natvig D."/>
            <person name="Lalanne C."/>
            <person name="Gautier V."/>
            <person name="Ament-Velasquez S.L."/>
            <person name="Kruys A."/>
            <person name="Hutchinson M.I."/>
            <person name="Powell A.J."/>
            <person name="Barry K."/>
            <person name="Miller A.N."/>
            <person name="Grigoriev I.V."/>
            <person name="Debuchy R."/>
            <person name="Gladieux P."/>
            <person name="Thoren M.H."/>
            <person name="Johannesson H."/>
        </authorList>
    </citation>
    <scope>NUCLEOTIDE SEQUENCE</scope>
    <source>
        <strain evidence="3">PSN243</strain>
    </source>
</reference>
<dbReference type="InterPro" id="IPR003593">
    <property type="entry name" value="AAA+_ATPase"/>
</dbReference>
<evidence type="ECO:0000313" key="4">
    <source>
        <dbReference type="Proteomes" id="UP001321760"/>
    </source>
</evidence>
<dbReference type="InterPro" id="IPR003959">
    <property type="entry name" value="ATPase_AAA_core"/>
</dbReference>
<dbReference type="Pfam" id="PF23232">
    <property type="entry name" value="AAA_lid_13"/>
    <property type="match status" value="1"/>
</dbReference>
<dbReference type="EMBL" id="MU865942">
    <property type="protein sequence ID" value="KAK4448504.1"/>
    <property type="molecule type" value="Genomic_DNA"/>
</dbReference>
<reference evidence="3" key="1">
    <citation type="journal article" date="2023" name="Mol. Phylogenet. Evol.">
        <title>Genome-scale phylogeny and comparative genomics of the fungal order Sordariales.</title>
        <authorList>
            <person name="Hensen N."/>
            <person name="Bonometti L."/>
            <person name="Westerberg I."/>
            <person name="Brannstrom I.O."/>
            <person name="Guillou S."/>
            <person name="Cros-Aarteil S."/>
            <person name="Calhoun S."/>
            <person name="Haridas S."/>
            <person name="Kuo A."/>
            <person name="Mondo S."/>
            <person name="Pangilinan J."/>
            <person name="Riley R."/>
            <person name="LaButti K."/>
            <person name="Andreopoulos B."/>
            <person name="Lipzen A."/>
            <person name="Chen C."/>
            <person name="Yan M."/>
            <person name="Daum C."/>
            <person name="Ng V."/>
            <person name="Clum A."/>
            <person name="Steindorff A."/>
            <person name="Ohm R.A."/>
            <person name="Martin F."/>
            <person name="Silar P."/>
            <person name="Natvig D.O."/>
            <person name="Lalanne C."/>
            <person name="Gautier V."/>
            <person name="Ament-Velasquez S.L."/>
            <person name="Kruys A."/>
            <person name="Hutchinson M.I."/>
            <person name="Powell A.J."/>
            <person name="Barry K."/>
            <person name="Miller A.N."/>
            <person name="Grigoriev I.V."/>
            <person name="Debuchy R."/>
            <person name="Gladieux P."/>
            <person name="Hiltunen Thoren M."/>
            <person name="Johannesson H."/>
        </authorList>
    </citation>
    <scope>NUCLEOTIDE SEQUENCE</scope>
    <source>
        <strain evidence="3">PSN243</strain>
    </source>
</reference>
<proteinExistence type="predicted"/>
<dbReference type="InterPro" id="IPR056599">
    <property type="entry name" value="AAA_lid_fung"/>
</dbReference>
<gene>
    <name evidence="3" type="ORF">QBC34DRAFT_438934</name>
</gene>
<dbReference type="SUPFAM" id="SSF52540">
    <property type="entry name" value="P-loop containing nucleoside triphosphate hydrolases"/>
    <property type="match status" value="1"/>
</dbReference>
<feature type="region of interest" description="Disordered" evidence="1">
    <location>
        <begin position="30"/>
        <end position="91"/>
    </location>
</feature>
<evidence type="ECO:0000256" key="1">
    <source>
        <dbReference type="SAM" id="MobiDB-lite"/>
    </source>
</evidence>
<feature type="domain" description="AAA+ ATPase" evidence="2">
    <location>
        <begin position="754"/>
        <end position="881"/>
    </location>
</feature>
<dbReference type="CDD" id="cd19481">
    <property type="entry name" value="RecA-like_protease"/>
    <property type="match status" value="1"/>
</dbReference>
<feature type="compositionally biased region" description="Pro residues" evidence="1">
    <location>
        <begin position="56"/>
        <end position="91"/>
    </location>
</feature>
<evidence type="ECO:0000313" key="3">
    <source>
        <dbReference type="EMBL" id="KAK4448504.1"/>
    </source>
</evidence>
<dbReference type="InterPro" id="IPR027417">
    <property type="entry name" value="P-loop_NTPase"/>
</dbReference>
<keyword evidence="4" id="KW-1185">Reference proteome</keyword>
<comment type="caution">
    <text evidence="3">The sequence shown here is derived from an EMBL/GenBank/DDBJ whole genome shotgun (WGS) entry which is preliminary data.</text>
</comment>
<evidence type="ECO:0000259" key="2">
    <source>
        <dbReference type="SMART" id="SM00382"/>
    </source>
</evidence>
<dbReference type="Proteomes" id="UP001321760">
    <property type="component" value="Unassembled WGS sequence"/>
</dbReference>
<organism evidence="3 4">
    <name type="scientific">Podospora aff. communis PSN243</name>
    <dbReference type="NCBI Taxonomy" id="3040156"/>
    <lineage>
        <taxon>Eukaryota</taxon>
        <taxon>Fungi</taxon>
        <taxon>Dikarya</taxon>
        <taxon>Ascomycota</taxon>
        <taxon>Pezizomycotina</taxon>
        <taxon>Sordariomycetes</taxon>
        <taxon>Sordariomycetidae</taxon>
        <taxon>Sordariales</taxon>
        <taxon>Podosporaceae</taxon>
        <taxon>Podospora</taxon>
    </lineage>
</organism>
<feature type="compositionally biased region" description="Basic and acidic residues" evidence="1">
    <location>
        <begin position="668"/>
        <end position="679"/>
    </location>
</feature>
<dbReference type="PANTHER" id="PTHR46411:SF2">
    <property type="entry name" value="AAA+ ATPASE DOMAIN-CONTAINING PROTEIN"/>
    <property type="match status" value="1"/>
</dbReference>
<feature type="region of interest" description="Disordered" evidence="1">
    <location>
        <begin position="659"/>
        <end position="679"/>
    </location>
</feature>
<dbReference type="AlphaFoldDB" id="A0AAV9GIC0"/>